<name>A3IYR1_9CHRO</name>
<gene>
    <name evidence="1" type="ORF">CY0110_09535</name>
</gene>
<comment type="caution">
    <text evidence="1">The sequence shown here is derived from an EMBL/GenBank/DDBJ whole genome shotgun (WGS) entry which is preliminary data.</text>
</comment>
<keyword evidence="2" id="KW-1185">Reference proteome</keyword>
<dbReference type="InterPro" id="IPR022573">
    <property type="entry name" value="DUF2887"/>
</dbReference>
<reference evidence="1 2" key="1">
    <citation type="submission" date="2007-03" db="EMBL/GenBank/DDBJ databases">
        <authorList>
            <person name="Stal L."/>
            <person name="Ferriera S."/>
            <person name="Johnson J."/>
            <person name="Kravitz S."/>
            <person name="Beeson K."/>
            <person name="Sutton G."/>
            <person name="Rogers Y.-H."/>
            <person name="Friedman R."/>
            <person name="Frazier M."/>
            <person name="Venter J.C."/>
        </authorList>
    </citation>
    <scope>NUCLEOTIDE SEQUENCE [LARGE SCALE GENOMIC DNA]</scope>
    <source>
        <strain evidence="1 2">CCY0110</strain>
    </source>
</reference>
<organism evidence="1 2">
    <name type="scientific">Crocosphaera chwakensis CCY0110</name>
    <dbReference type="NCBI Taxonomy" id="391612"/>
    <lineage>
        <taxon>Bacteria</taxon>
        <taxon>Bacillati</taxon>
        <taxon>Cyanobacteriota</taxon>
        <taxon>Cyanophyceae</taxon>
        <taxon>Oscillatoriophycideae</taxon>
        <taxon>Chroococcales</taxon>
        <taxon>Aphanothecaceae</taxon>
        <taxon>Crocosphaera</taxon>
        <taxon>Crocosphaera chwakensis</taxon>
    </lineage>
</organism>
<dbReference type="Proteomes" id="UP000003781">
    <property type="component" value="Unassembled WGS sequence"/>
</dbReference>
<sequence>MIYILPYILPLDNFIKNSELRNNWQGVIIYPNRRVESIEVSNYQELLNSERVSHFYLDEWKISC</sequence>
<proteinExistence type="predicted"/>
<evidence type="ECO:0000313" key="2">
    <source>
        <dbReference type="Proteomes" id="UP000003781"/>
    </source>
</evidence>
<evidence type="ECO:0000313" key="1">
    <source>
        <dbReference type="EMBL" id="EAZ88383.1"/>
    </source>
</evidence>
<protein>
    <submittedName>
        <fullName evidence="1">Uncharacterized protein</fullName>
    </submittedName>
</protein>
<dbReference type="AlphaFoldDB" id="A3IYR1"/>
<dbReference type="Pfam" id="PF11103">
    <property type="entry name" value="DUF2887"/>
    <property type="match status" value="1"/>
</dbReference>
<accession>A3IYR1</accession>
<dbReference type="EMBL" id="AAXW01000086">
    <property type="protein sequence ID" value="EAZ88383.1"/>
    <property type="molecule type" value="Genomic_DNA"/>
</dbReference>